<gene>
    <name evidence="1" type="ordered locus">Desac_2901</name>
</gene>
<accession>F2NE71</accession>
<dbReference type="STRING" id="880072.Desac_2901"/>
<dbReference type="EMBL" id="CP002629">
    <property type="protein sequence ID" value="AEB10701.1"/>
    <property type="molecule type" value="Genomic_DNA"/>
</dbReference>
<evidence type="ECO:0000313" key="1">
    <source>
        <dbReference type="EMBL" id="AEB10701.1"/>
    </source>
</evidence>
<evidence type="ECO:0000313" key="2">
    <source>
        <dbReference type="Proteomes" id="UP000000483"/>
    </source>
</evidence>
<keyword evidence="2" id="KW-1185">Reference proteome</keyword>
<protein>
    <submittedName>
        <fullName evidence="1">Uncharacterized protein</fullName>
    </submittedName>
</protein>
<sequence length="88" mass="10170">MAGLFNRVRNRQTGRRYLISTIKKDATTFETAVFAANFFYLPQGLRLKNPCLVKCCQDPEEANLLHKTLTQRLKVEYPGRVFQDYSAP</sequence>
<reference evidence="1 2" key="1">
    <citation type="journal article" date="2011" name="Stand. Genomic Sci.">
        <title>Complete genome sequence of the acetate-degrading sulfate reducer Desulfobacca acetoxidans type strain (ASRB2).</title>
        <authorList>
            <person name="Goker M."/>
            <person name="Teshima H."/>
            <person name="Lapidus A."/>
            <person name="Nolan M."/>
            <person name="Lucas S."/>
            <person name="Hammon N."/>
            <person name="Deshpande S."/>
            <person name="Cheng J.F."/>
            <person name="Tapia R."/>
            <person name="Han C."/>
            <person name="Goodwin L."/>
            <person name="Pitluck S."/>
            <person name="Huntemann M."/>
            <person name="Liolios K."/>
            <person name="Ivanova N."/>
            <person name="Pagani I."/>
            <person name="Mavromatis K."/>
            <person name="Ovchinikova G."/>
            <person name="Pati A."/>
            <person name="Chen A."/>
            <person name="Palaniappan K."/>
            <person name="Land M."/>
            <person name="Hauser L."/>
            <person name="Brambilla E.M."/>
            <person name="Rohde M."/>
            <person name="Spring S."/>
            <person name="Detter J.C."/>
            <person name="Woyke T."/>
            <person name="Bristow J."/>
            <person name="Eisen J.A."/>
            <person name="Markowitz V."/>
            <person name="Hugenholtz P."/>
            <person name="Kyrpides N.C."/>
            <person name="Klenk H.P."/>
        </authorList>
    </citation>
    <scope>NUCLEOTIDE SEQUENCE [LARGE SCALE GENOMIC DNA]</scope>
    <source>
        <strain evidence="2">ATCC 700848 / DSM 11109 / ASRB2</strain>
    </source>
</reference>
<dbReference type="KEGG" id="dao:Desac_2901"/>
<reference evidence="2" key="2">
    <citation type="submission" date="2011-03" db="EMBL/GenBank/DDBJ databases">
        <title>The complete genome of Desulfobacca acetoxidans DSM 11109.</title>
        <authorList>
            <consortium name="US DOE Joint Genome Institute (JGI-PGF)"/>
            <person name="Lucas S."/>
            <person name="Copeland A."/>
            <person name="Lapidus A."/>
            <person name="Bruce D."/>
            <person name="Goodwin L."/>
            <person name="Pitluck S."/>
            <person name="Peters L."/>
            <person name="Kyrpides N."/>
            <person name="Mavromatis K."/>
            <person name="Ivanova N."/>
            <person name="Ovchinnikova G."/>
            <person name="Teshima H."/>
            <person name="Detter J.C."/>
            <person name="Han C."/>
            <person name="Land M."/>
            <person name="Hauser L."/>
            <person name="Markowitz V."/>
            <person name="Cheng J.-F."/>
            <person name="Hugenholtz P."/>
            <person name="Woyke T."/>
            <person name="Wu D."/>
            <person name="Spring S."/>
            <person name="Schueler E."/>
            <person name="Brambilla E."/>
            <person name="Klenk H.-P."/>
            <person name="Eisen J.A."/>
        </authorList>
    </citation>
    <scope>NUCLEOTIDE SEQUENCE [LARGE SCALE GENOMIC DNA]</scope>
    <source>
        <strain evidence="2">ATCC 700848 / DSM 11109 / ASRB2</strain>
    </source>
</reference>
<name>F2NE71_DESAR</name>
<dbReference type="AlphaFoldDB" id="F2NE71"/>
<dbReference type="HOGENOM" id="CLU_2464008_0_0_7"/>
<dbReference type="Proteomes" id="UP000000483">
    <property type="component" value="Chromosome"/>
</dbReference>
<organism evidence="1 2">
    <name type="scientific">Desulfobacca acetoxidans (strain ATCC 700848 / DSM 11109 / ASRB2)</name>
    <dbReference type="NCBI Taxonomy" id="880072"/>
    <lineage>
        <taxon>Bacteria</taxon>
        <taxon>Pseudomonadati</taxon>
        <taxon>Thermodesulfobacteriota</taxon>
        <taxon>Desulfobaccia</taxon>
        <taxon>Desulfobaccales</taxon>
        <taxon>Desulfobaccaceae</taxon>
        <taxon>Desulfobacca</taxon>
    </lineage>
</organism>
<proteinExistence type="predicted"/>
<dbReference type="RefSeq" id="WP_013707810.1">
    <property type="nucleotide sequence ID" value="NC_015388.1"/>
</dbReference>